<dbReference type="SUPFAM" id="SSF53474">
    <property type="entry name" value="alpha/beta-Hydrolases"/>
    <property type="match status" value="1"/>
</dbReference>
<feature type="domain" description="Carboxylesterase type B" evidence="6">
    <location>
        <begin position="77"/>
        <end position="583"/>
    </location>
</feature>
<keyword evidence="3" id="KW-0378">Hydrolase</keyword>
<dbReference type="WBParaSite" id="PSAMB.scaffold1723size28392.g14655.t1">
    <property type="protein sequence ID" value="PSAMB.scaffold1723size28392.g14655.t1"/>
    <property type="gene ID" value="PSAMB.scaffold1723size28392.g14655"/>
</dbReference>
<dbReference type="PANTHER" id="PTHR11559">
    <property type="entry name" value="CARBOXYLESTERASE"/>
    <property type="match status" value="1"/>
</dbReference>
<evidence type="ECO:0000259" key="6">
    <source>
        <dbReference type="Pfam" id="PF00135"/>
    </source>
</evidence>
<dbReference type="InterPro" id="IPR019826">
    <property type="entry name" value="Carboxylesterase_B_AS"/>
</dbReference>
<keyword evidence="4" id="KW-1133">Transmembrane helix</keyword>
<reference evidence="8" key="1">
    <citation type="submission" date="2022-11" db="UniProtKB">
        <authorList>
            <consortium name="WormBaseParasite"/>
        </authorList>
    </citation>
    <scope>IDENTIFICATION</scope>
</reference>
<keyword evidence="5" id="KW-0732">Signal</keyword>
<evidence type="ECO:0000256" key="4">
    <source>
        <dbReference type="SAM" id="Phobius"/>
    </source>
</evidence>
<evidence type="ECO:0000256" key="3">
    <source>
        <dbReference type="ARBA" id="ARBA00022801"/>
    </source>
</evidence>
<feature type="signal peptide" evidence="5">
    <location>
        <begin position="1"/>
        <end position="26"/>
    </location>
</feature>
<keyword evidence="2" id="KW-0719">Serine esterase</keyword>
<keyword evidence="4" id="KW-0472">Membrane</keyword>
<dbReference type="PROSITE" id="PS00122">
    <property type="entry name" value="CARBOXYLESTERASE_B_1"/>
    <property type="match status" value="1"/>
</dbReference>
<sequence length="763" mass="86053">MHFRAVHMLVFMALFLTLAPFVEVEAGHGCWKGNSIECNNHCKNNGLNNCSGRCEGFLSQTFISVSQMQKDEKDLTKLTISTGAVRGAKVVTRTNITAFIFRGLPFAEPPIGDLRFRAPIIKKKWEGELNATSYQPACLSTINYLPNGTRMDEDCLYANVYTTENCLREKNCPVTYYIFGGAWIFNAPFTLEDSVLIENYNSKDIVLITMTYRMNSFGFFNTGKRTSAVKNLGLLDMILGLQWTQREIHSFGGDKSRVSIMGHSSGASATDLISLSPKTDGLFHQVIPMSGSASITNLHPDTNIASSRALAVEVGCATEELWNTGDLFENILACLRNKSADELLAAQEKIEENGQGFSGPAIDEPDGVLPEDAGALLRKRRPYRMLIGTTDREFRTSKVILDEDGNINQQLLYATCVMNAKKRSFKHPVAVGRACVDEYSKRPFDIPDLSDDLQIYLPIYESGEAMRRKGATVYKYSFEYDNIGKAFGTGLKAPGQESPYHAEDLVYVMGLSYGTFTKKDEEIQQIYGGMFADFIKTGDPSPPSYGPWQPTDDRNNYFKIDFDDKMNMPGNTNGYHASAVQFWTKTAPEIDEYVSKWDVNGSFSYKKLAQDLIKGLREMGKKVDKQIEEEVDKWKDDLFEWNRKRVDQLEQVLNDLLDRVHEWDDAKNKQQGISQGHRAIVEQQLKETVRQILPSVRNETATIDTKGADWQMWFWVATGACVVLAVILLLTCCSTCYQQSKRRQYERLNESTRLIQTSIKTYG</sequence>
<comment type="similarity">
    <text evidence="1">Belongs to the type-B carboxylesterase/lipase family.</text>
</comment>
<name>A0A914VCT4_9BILA</name>
<feature type="chain" id="PRO_5036848598" evidence="5">
    <location>
        <begin position="27"/>
        <end position="763"/>
    </location>
</feature>
<dbReference type="GO" id="GO:0052689">
    <property type="term" value="F:carboxylic ester hydrolase activity"/>
    <property type="evidence" value="ECO:0007669"/>
    <property type="project" value="UniProtKB-KW"/>
</dbReference>
<dbReference type="Gene3D" id="3.40.50.1820">
    <property type="entry name" value="alpha/beta hydrolase"/>
    <property type="match status" value="1"/>
</dbReference>
<evidence type="ECO:0000256" key="5">
    <source>
        <dbReference type="SAM" id="SignalP"/>
    </source>
</evidence>
<dbReference type="InterPro" id="IPR002018">
    <property type="entry name" value="CarbesteraseB"/>
</dbReference>
<evidence type="ECO:0000313" key="8">
    <source>
        <dbReference type="WBParaSite" id="PSAMB.scaffold1723size28392.g14655.t1"/>
    </source>
</evidence>
<dbReference type="Proteomes" id="UP000887566">
    <property type="component" value="Unplaced"/>
</dbReference>
<evidence type="ECO:0000256" key="1">
    <source>
        <dbReference type="ARBA" id="ARBA00005964"/>
    </source>
</evidence>
<accession>A0A914VCT4</accession>
<evidence type="ECO:0000313" key="7">
    <source>
        <dbReference type="Proteomes" id="UP000887566"/>
    </source>
</evidence>
<keyword evidence="4" id="KW-0812">Transmembrane</keyword>
<dbReference type="InterPro" id="IPR029058">
    <property type="entry name" value="AB_hydrolase_fold"/>
</dbReference>
<protein>
    <submittedName>
        <fullName evidence="8">Carboxylesterase type B domain-containing protein</fullName>
    </submittedName>
</protein>
<keyword evidence="7" id="KW-1185">Reference proteome</keyword>
<evidence type="ECO:0000256" key="2">
    <source>
        <dbReference type="ARBA" id="ARBA00022487"/>
    </source>
</evidence>
<dbReference type="Pfam" id="PF00135">
    <property type="entry name" value="COesterase"/>
    <property type="match status" value="1"/>
</dbReference>
<proteinExistence type="inferred from homology"/>
<dbReference type="AlphaFoldDB" id="A0A914VCT4"/>
<dbReference type="InterPro" id="IPR050309">
    <property type="entry name" value="Type-B_Carboxylest/Lipase"/>
</dbReference>
<organism evidence="7 8">
    <name type="scientific">Plectus sambesii</name>
    <dbReference type="NCBI Taxonomy" id="2011161"/>
    <lineage>
        <taxon>Eukaryota</taxon>
        <taxon>Metazoa</taxon>
        <taxon>Ecdysozoa</taxon>
        <taxon>Nematoda</taxon>
        <taxon>Chromadorea</taxon>
        <taxon>Plectida</taxon>
        <taxon>Plectina</taxon>
        <taxon>Plectoidea</taxon>
        <taxon>Plectidae</taxon>
        <taxon>Plectus</taxon>
    </lineage>
</organism>
<feature type="transmembrane region" description="Helical" evidence="4">
    <location>
        <begin position="712"/>
        <end position="737"/>
    </location>
</feature>